<organism evidence="1 2">
    <name type="scientific">Nasonia vitripennis</name>
    <name type="common">Parasitic wasp</name>
    <dbReference type="NCBI Taxonomy" id="7425"/>
    <lineage>
        <taxon>Eukaryota</taxon>
        <taxon>Metazoa</taxon>
        <taxon>Ecdysozoa</taxon>
        <taxon>Arthropoda</taxon>
        <taxon>Hexapoda</taxon>
        <taxon>Insecta</taxon>
        <taxon>Pterygota</taxon>
        <taxon>Neoptera</taxon>
        <taxon>Endopterygota</taxon>
        <taxon>Hymenoptera</taxon>
        <taxon>Apocrita</taxon>
        <taxon>Proctotrupomorpha</taxon>
        <taxon>Chalcidoidea</taxon>
        <taxon>Pteromalidae</taxon>
        <taxon>Pteromalinae</taxon>
        <taxon>Nasonia</taxon>
    </lineage>
</organism>
<accession>A0A7M7QPG5</accession>
<reference evidence="1" key="1">
    <citation type="submission" date="2021-01" db="UniProtKB">
        <authorList>
            <consortium name="EnsemblMetazoa"/>
        </authorList>
    </citation>
    <scope>IDENTIFICATION</scope>
</reference>
<dbReference type="RefSeq" id="XP_031788845.1">
    <property type="nucleotide sequence ID" value="XM_031932985.2"/>
</dbReference>
<name>A0A7M7QPG5_NASVI</name>
<dbReference type="InParanoid" id="A0A7M7QPG5"/>
<dbReference type="GO" id="GO:0071897">
    <property type="term" value="P:DNA biosynthetic process"/>
    <property type="evidence" value="ECO:0007669"/>
    <property type="project" value="UniProtKB-ARBA"/>
</dbReference>
<evidence type="ECO:0000313" key="2">
    <source>
        <dbReference type="Proteomes" id="UP000002358"/>
    </source>
</evidence>
<dbReference type="OrthoDB" id="6602337at2759"/>
<dbReference type="InterPro" id="IPR043502">
    <property type="entry name" value="DNA/RNA_pol_sf"/>
</dbReference>
<dbReference type="Gene3D" id="3.90.1600.10">
    <property type="entry name" value="Palm domain of DNA polymerase"/>
    <property type="match status" value="1"/>
</dbReference>
<dbReference type="PANTHER" id="PTHR31511:SF12">
    <property type="entry name" value="RHO TERMINATION FACTOR N-TERMINAL DOMAIN-CONTAINING PROTEIN"/>
    <property type="match status" value="1"/>
</dbReference>
<protein>
    <submittedName>
        <fullName evidence="1">Uncharacterized protein</fullName>
    </submittedName>
</protein>
<keyword evidence="2" id="KW-1185">Reference proteome</keyword>
<dbReference type="KEGG" id="nvi:116417882"/>
<dbReference type="Proteomes" id="UP000002358">
    <property type="component" value="Unassembled WGS sequence"/>
</dbReference>
<proteinExistence type="predicted"/>
<dbReference type="EnsemblMetazoa" id="XM_031932985">
    <property type="protein sequence ID" value="XP_031788845"/>
    <property type="gene ID" value="LOC116417882"/>
</dbReference>
<sequence>MSAKVNVKLVNKWEGRYGCEAYIAQPNFHSCTIFDENLVAIRLSRIEIFTRKPVYIGLVVLDLSKTLVYRFHYDYMQKRVGDRAKLLYTDTDSFIYEVSNVDMYALMKTDLHEFDTSDYPADNQLNITLVNKKKVGLMKDESNGNIMTEFVGLRSKMYSVKVQDQTPIKKIKGVRSSIDKSPFIEFDDYIH</sequence>
<dbReference type="GeneID" id="116417882"/>
<dbReference type="InterPro" id="IPR023211">
    <property type="entry name" value="DNA_pol_palm_dom_sf"/>
</dbReference>
<dbReference type="AlphaFoldDB" id="A0A7M7QPG5"/>
<dbReference type="SUPFAM" id="SSF56672">
    <property type="entry name" value="DNA/RNA polymerases"/>
    <property type="match status" value="1"/>
</dbReference>
<evidence type="ECO:0000313" key="1">
    <source>
        <dbReference type="EnsemblMetazoa" id="XP_031788845"/>
    </source>
</evidence>
<dbReference type="PANTHER" id="PTHR31511">
    <property type="entry name" value="PROTEIN CBG23764"/>
    <property type="match status" value="1"/>
</dbReference>